<accession>A0A8S0ZF32</accession>
<gene>
    <name evidence="1" type="ORF">APLA_LOCUS5401</name>
</gene>
<proteinExistence type="predicted"/>
<name>A0A8S0ZF32_ARCPL</name>
<evidence type="ECO:0000313" key="2">
    <source>
        <dbReference type="Proteomes" id="UP000494256"/>
    </source>
</evidence>
<organism evidence="1 2">
    <name type="scientific">Arctia plantaginis</name>
    <name type="common">Wood tiger moth</name>
    <name type="synonym">Phalaena plantaginis</name>
    <dbReference type="NCBI Taxonomy" id="874455"/>
    <lineage>
        <taxon>Eukaryota</taxon>
        <taxon>Metazoa</taxon>
        <taxon>Ecdysozoa</taxon>
        <taxon>Arthropoda</taxon>
        <taxon>Hexapoda</taxon>
        <taxon>Insecta</taxon>
        <taxon>Pterygota</taxon>
        <taxon>Neoptera</taxon>
        <taxon>Endopterygota</taxon>
        <taxon>Lepidoptera</taxon>
        <taxon>Glossata</taxon>
        <taxon>Ditrysia</taxon>
        <taxon>Noctuoidea</taxon>
        <taxon>Erebidae</taxon>
        <taxon>Arctiinae</taxon>
        <taxon>Arctia</taxon>
    </lineage>
</organism>
<dbReference type="OrthoDB" id="75754at2759"/>
<comment type="caution">
    <text evidence="1">The sequence shown here is derived from an EMBL/GenBank/DDBJ whole genome shotgun (WGS) entry which is preliminary data.</text>
</comment>
<evidence type="ECO:0000313" key="1">
    <source>
        <dbReference type="EMBL" id="CAB3231909.1"/>
    </source>
</evidence>
<dbReference type="AlphaFoldDB" id="A0A8S0ZF32"/>
<protein>
    <submittedName>
        <fullName evidence="1">Uncharacterized protein</fullName>
    </submittedName>
</protein>
<dbReference type="EMBL" id="CADEBD010000289">
    <property type="protein sequence ID" value="CAB3231909.1"/>
    <property type="molecule type" value="Genomic_DNA"/>
</dbReference>
<dbReference type="Proteomes" id="UP000494256">
    <property type="component" value="Unassembled WGS sequence"/>
</dbReference>
<sequence>MTHNAAVCAATQRHDAAFSVAAERWSVDFAAATKVDVNMNNFSVICALLEEEEEEELLTPRNMFLQRRSEGCYETLIKRHLINCEEKFMGYFRVSREIYNKILMAIKDDISDTQPRTRNRNFAITAQEKLFLTLR</sequence>
<reference evidence="1 2" key="1">
    <citation type="submission" date="2020-04" db="EMBL/GenBank/DDBJ databases">
        <authorList>
            <person name="Wallbank WR R."/>
            <person name="Pardo Diaz C."/>
            <person name="Kozak K."/>
            <person name="Martin S."/>
            <person name="Jiggins C."/>
            <person name="Moest M."/>
            <person name="Warren A I."/>
            <person name="Byers J.R.P. K."/>
            <person name="Montejo-Kovacevich G."/>
            <person name="Yen C E."/>
        </authorList>
    </citation>
    <scope>NUCLEOTIDE SEQUENCE [LARGE SCALE GENOMIC DNA]</scope>
</reference>